<reference evidence="7 8" key="1">
    <citation type="submission" date="2019-11" db="EMBL/GenBank/DDBJ databases">
        <title>Whole genome sequencing identifies a novel species of the genus Arsenicicoccus isolated from human blood.</title>
        <authorList>
            <person name="Jeong J.H."/>
            <person name="Kweon O.J."/>
            <person name="Kim H.R."/>
            <person name="Kim T.-H."/>
            <person name="Ha S.-M."/>
            <person name="Lee M.-K."/>
        </authorList>
    </citation>
    <scope>NUCLEOTIDE SEQUENCE [LARGE SCALE GENOMIC DNA]</scope>
    <source>
        <strain evidence="7 8">MKL-02</strain>
    </source>
</reference>
<dbReference type="PANTHER" id="PTHR30250">
    <property type="entry name" value="PST FAMILY PREDICTED COLANIC ACID TRANSPORTER"/>
    <property type="match status" value="1"/>
</dbReference>
<proteinExistence type="predicted"/>
<keyword evidence="4 6" id="KW-1133">Transmembrane helix</keyword>
<dbReference type="RefSeq" id="WP_154593515.1">
    <property type="nucleotide sequence ID" value="NZ_WLVL01000037.1"/>
</dbReference>
<feature type="transmembrane region" description="Helical" evidence="6">
    <location>
        <begin position="359"/>
        <end position="379"/>
    </location>
</feature>
<feature type="transmembrane region" description="Helical" evidence="6">
    <location>
        <begin position="141"/>
        <end position="164"/>
    </location>
</feature>
<name>A0A6I3IHZ6_9MICO</name>
<sequence length="522" mass="55545">MTEGTTDTPATPAGSSSAARVLVRGASWQTLAQVAPLALNLVLTPFVFHGLGLEAYGKFLVVNSLAAAMGTFDGGIGASAQRYFTIYAGRGAREQMTKLLVSLIGIVTAVSAVVFTALWIASPAIVRFFKTSAALQDQTTFLLRTMVVVVGVALARQLFACVLYSMQKFSVPSLTGLLGHAVYAAGMIWTVKSGVGLYGVAYTFIAQQILSTVLIVPSAMRFLSRDGVRFITMAELKDFFTYAWKAQIASVLEMAGLQGDMLIVGRFAAAQVGIFGPGSQFAFQLRSLPANAAGTPMQALIGRWVGADGAEVSLPRFERLQSLWVKFVSGWVAVGVPACFFGVVHWLHMDTPLPGQVAALALLGHFFPLLAIPLILWVLTLGRPEIDMRYGIVNVTLNLALTVAFIIPFGVLGSVAATVAAQLVAFVFLLRHVAKHLPQAPRSSLQEVPVLEMLFTASIAYLSVYGMSLLIGAGYIKEGALSLLACGVAAAPAGIVYVLLTVGPRELKAMIDRRRRGADLVT</sequence>
<feature type="transmembrane region" description="Helical" evidence="6">
    <location>
        <begin position="454"/>
        <end position="476"/>
    </location>
</feature>
<keyword evidence="3 6" id="KW-0812">Transmembrane</keyword>
<evidence type="ECO:0000256" key="1">
    <source>
        <dbReference type="ARBA" id="ARBA00004651"/>
    </source>
</evidence>
<feature type="transmembrane region" description="Helical" evidence="6">
    <location>
        <begin position="195"/>
        <end position="216"/>
    </location>
</feature>
<evidence type="ECO:0000313" key="8">
    <source>
        <dbReference type="Proteomes" id="UP000431092"/>
    </source>
</evidence>
<comment type="caution">
    <text evidence="7">The sequence shown here is derived from an EMBL/GenBank/DDBJ whole genome shotgun (WGS) entry which is preliminary data.</text>
</comment>
<dbReference type="EMBL" id="WLVL01000037">
    <property type="protein sequence ID" value="MTB72263.1"/>
    <property type="molecule type" value="Genomic_DNA"/>
</dbReference>
<feature type="transmembrane region" description="Helical" evidence="6">
    <location>
        <begin position="415"/>
        <end position="434"/>
    </location>
</feature>
<evidence type="ECO:0000256" key="3">
    <source>
        <dbReference type="ARBA" id="ARBA00022692"/>
    </source>
</evidence>
<dbReference type="InterPro" id="IPR050833">
    <property type="entry name" value="Poly_Biosynth_Transport"/>
</dbReference>
<evidence type="ECO:0000313" key="7">
    <source>
        <dbReference type="EMBL" id="MTB72263.1"/>
    </source>
</evidence>
<comment type="subcellular location">
    <subcellularLocation>
        <location evidence="1">Cell membrane</location>
        <topology evidence="1">Multi-pass membrane protein</topology>
    </subcellularLocation>
</comment>
<keyword evidence="2" id="KW-1003">Cell membrane</keyword>
<dbReference type="AlphaFoldDB" id="A0A6I3IHZ6"/>
<evidence type="ECO:0000256" key="5">
    <source>
        <dbReference type="ARBA" id="ARBA00023136"/>
    </source>
</evidence>
<organism evidence="7 8">
    <name type="scientific">Arsenicicoccus cauae</name>
    <dbReference type="NCBI Taxonomy" id="2663847"/>
    <lineage>
        <taxon>Bacteria</taxon>
        <taxon>Bacillati</taxon>
        <taxon>Actinomycetota</taxon>
        <taxon>Actinomycetes</taxon>
        <taxon>Micrococcales</taxon>
        <taxon>Intrasporangiaceae</taxon>
        <taxon>Arsenicicoccus</taxon>
    </lineage>
</organism>
<dbReference type="Proteomes" id="UP000431092">
    <property type="component" value="Unassembled WGS sequence"/>
</dbReference>
<dbReference type="PANTHER" id="PTHR30250:SF26">
    <property type="entry name" value="PSMA PROTEIN"/>
    <property type="match status" value="1"/>
</dbReference>
<feature type="transmembrane region" description="Helical" evidence="6">
    <location>
        <begin position="323"/>
        <end position="347"/>
    </location>
</feature>
<feature type="transmembrane region" description="Helical" evidence="6">
    <location>
        <begin position="391"/>
        <end position="409"/>
    </location>
</feature>
<feature type="transmembrane region" description="Helical" evidence="6">
    <location>
        <begin position="171"/>
        <end position="189"/>
    </location>
</feature>
<evidence type="ECO:0000256" key="6">
    <source>
        <dbReference type="SAM" id="Phobius"/>
    </source>
</evidence>
<feature type="transmembrane region" description="Helical" evidence="6">
    <location>
        <begin position="482"/>
        <end position="503"/>
    </location>
</feature>
<evidence type="ECO:0000256" key="4">
    <source>
        <dbReference type="ARBA" id="ARBA00022989"/>
    </source>
</evidence>
<keyword evidence="5 6" id="KW-0472">Membrane</keyword>
<evidence type="ECO:0000256" key="2">
    <source>
        <dbReference type="ARBA" id="ARBA00022475"/>
    </source>
</evidence>
<accession>A0A6I3IHZ6</accession>
<keyword evidence="8" id="KW-1185">Reference proteome</keyword>
<gene>
    <name evidence="7" type="ORF">GGG17_09825</name>
</gene>
<feature type="transmembrane region" description="Helical" evidence="6">
    <location>
        <begin position="99"/>
        <end position="121"/>
    </location>
</feature>
<dbReference type="GO" id="GO:0005886">
    <property type="term" value="C:plasma membrane"/>
    <property type="evidence" value="ECO:0007669"/>
    <property type="project" value="UniProtKB-SubCell"/>
</dbReference>
<protein>
    <submittedName>
        <fullName evidence="7">Uncharacterized protein</fullName>
    </submittedName>
</protein>